<evidence type="ECO:0000256" key="2">
    <source>
        <dbReference type="PROSITE-ProRule" id="PRU00302"/>
    </source>
</evidence>
<comment type="caution">
    <text evidence="5">The sequence shown here is derived from an EMBL/GenBank/DDBJ whole genome shotgun (WGS) entry which is preliminary data.</text>
</comment>
<keyword evidence="2" id="KW-0768">Sushi</keyword>
<dbReference type="PROSITE" id="PS50923">
    <property type="entry name" value="SUSHI"/>
    <property type="match status" value="1"/>
</dbReference>
<dbReference type="SUPFAM" id="SSF57535">
    <property type="entry name" value="Complement control module/SCR domain"/>
    <property type="match status" value="1"/>
</dbReference>
<feature type="domain" description="Sushi" evidence="4">
    <location>
        <begin position="106"/>
        <end position="168"/>
    </location>
</feature>
<dbReference type="Gene3D" id="2.10.70.10">
    <property type="entry name" value="Complement Module, domain 1"/>
    <property type="match status" value="1"/>
</dbReference>
<feature type="signal peptide" evidence="3">
    <location>
        <begin position="1"/>
        <end position="25"/>
    </location>
</feature>
<protein>
    <recommendedName>
        <fullName evidence="4">Sushi domain-containing protein</fullName>
    </recommendedName>
</protein>
<organism evidence="5 6">
    <name type="scientific">Holothuria leucospilota</name>
    <name type="common">Black long sea cucumber</name>
    <name type="synonym">Mertensiothuria leucospilota</name>
    <dbReference type="NCBI Taxonomy" id="206669"/>
    <lineage>
        <taxon>Eukaryota</taxon>
        <taxon>Metazoa</taxon>
        <taxon>Echinodermata</taxon>
        <taxon>Eleutherozoa</taxon>
        <taxon>Echinozoa</taxon>
        <taxon>Holothuroidea</taxon>
        <taxon>Aspidochirotacea</taxon>
        <taxon>Aspidochirotida</taxon>
        <taxon>Holothuriidae</taxon>
        <taxon>Holothuria</taxon>
    </lineage>
</organism>
<dbReference type="Proteomes" id="UP001152320">
    <property type="component" value="Chromosome 14"/>
</dbReference>
<dbReference type="EMBL" id="JAIZAY010000014">
    <property type="protein sequence ID" value="KAJ8029788.1"/>
    <property type="molecule type" value="Genomic_DNA"/>
</dbReference>
<evidence type="ECO:0000256" key="3">
    <source>
        <dbReference type="SAM" id="SignalP"/>
    </source>
</evidence>
<gene>
    <name evidence="5" type="ORF">HOLleu_29274</name>
</gene>
<sequence>MYQKTSLTVFFNIFMFSIHLQVVISLTECDLSTQCALDRNQFDTTVITCTITPSGPTDDPCYGHGSSFSNCECVDPNERISTTGGTYWCSSDGNWDTGLYMLEWYAPCYPDAGPNSIVQDSSGNTVTVVQDGDYVIYSCPEGYTGDGTSKVICTEGEWEPHIPFRCLDLLFVCFASNKPSLCQRCLDVVP</sequence>
<dbReference type="AlphaFoldDB" id="A0A9Q1H1K5"/>
<evidence type="ECO:0000313" key="5">
    <source>
        <dbReference type="EMBL" id="KAJ8029788.1"/>
    </source>
</evidence>
<evidence type="ECO:0000259" key="4">
    <source>
        <dbReference type="PROSITE" id="PS50923"/>
    </source>
</evidence>
<reference evidence="5" key="1">
    <citation type="submission" date="2021-10" db="EMBL/GenBank/DDBJ databases">
        <title>Tropical sea cucumber genome reveals ecological adaptation and Cuvierian tubules defense mechanism.</title>
        <authorList>
            <person name="Chen T."/>
        </authorList>
    </citation>
    <scope>NUCLEOTIDE SEQUENCE</scope>
    <source>
        <strain evidence="5">Nanhai2018</strain>
        <tissue evidence="5">Muscle</tissue>
    </source>
</reference>
<evidence type="ECO:0000313" key="6">
    <source>
        <dbReference type="Proteomes" id="UP001152320"/>
    </source>
</evidence>
<accession>A0A9Q1H1K5</accession>
<comment type="caution">
    <text evidence="2">Lacks conserved residue(s) required for the propagation of feature annotation.</text>
</comment>
<dbReference type="InterPro" id="IPR000436">
    <property type="entry name" value="Sushi_SCR_CCP_dom"/>
</dbReference>
<keyword evidence="6" id="KW-1185">Reference proteome</keyword>
<evidence type="ECO:0000256" key="1">
    <source>
        <dbReference type="ARBA" id="ARBA00023157"/>
    </source>
</evidence>
<dbReference type="Pfam" id="PF00084">
    <property type="entry name" value="Sushi"/>
    <property type="match status" value="1"/>
</dbReference>
<dbReference type="SMART" id="SM00032">
    <property type="entry name" value="CCP"/>
    <property type="match status" value="1"/>
</dbReference>
<name>A0A9Q1H1K5_HOLLE</name>
<dbReference type="InterPro" id="IPR035976">
    <property type="entry name" value="Sushi/SCR/CCP_sf"/>
</dbReference>
<feature type="chain" id="PRO_5040269021" description="Sushi domain-containing protein" evidence="3">
    <location>
        <begin position="26"/>
        <end position="190"/>
    </location>
</feature>
<keyword evidence="3" id="KW-0732">Signal</keyword>
<dbReference type="CDD" id="cd00033">
    <property type="entry name" value="CCP"/>
    <property type="match status" value="1"/>
</dbReference>
<keyword evidence="1 2" id="KW-1015">Disulfide bond</keyword>
<proteinExistence type="predicted"/>
<feature type="disulfide bond" evidence="2">
    <location>
        <begin position="139"/>
        <end position="166"/>
    </location>
</feature>
<dbReference type="OrthoDB" id="7487745at2759"/>